<dbReference type="EMBL" id="CADEPI010000420">
    <property type="protein sequence ID" value="CAB3385585.1"/>
    <property type="molecule type" value="Genomic_DNA"/>
</dbReference>
<organism evidence="1 2">
    <name type="scientific">Cloeon dipterum</name>
    <dbReference type="NCBI Taxonomy" id="197152"/>
    <lineage>
        <taxon>Eukaryota</taxon>
        <taxon>Metazoa</taxon>
        <taxon>Ecdysozoa</taxon>
        <taxon>Arthropoda</taxon>
        <taxon>Hexapoda</taxon>
        <taxon>Insecta</taxon>
        <taxon>Pterygota</taxon>
        <taxon>Palaeoptera</taxon>
        <taxon>Ephemeroptera</taxon>
        <taxon>Pisciforma</taxon>
        <taxon>Baetidae</taxon>
        <taxon>Cloeon</taxon>
    </lineage>
</organism>
<name>A0A8S1E076_9INSE</name>
<reference evidence="1 2" key="1">
    <citation type="submission" date="2020-04" db="EMBL/GenBank/DDBJ databases">
        <authorList>
            <person name="Alioto T."/>
            <person name="Alioto T."/>
            <person name="Gomez Garrido J."/>
        </authorList>
    </citation>
    <scope>NUCLEOTIDE SEQUENCE [LARGE SCALE GENOMIC DNA]</scope>
</reference>
<accession>A0A8S1E076</accession>
<comment type="caution">
    <text evidence="1">The sequence shown here is derived from an EMBL/GenBank/DDBJ whole genome shotgun (WGS) entry which is preliminary data.</text>
</comment>
<sequence length="72" mass="7982">MNKKNQEMAVLPSEPTATSYAIQREQLDEEMYDDVAPPVVTTSVQIELGSASNVYEEVNPLPPGSELYLCLH</sequence>
<protein>
    <submittedName>
        <fullName evidence="1">Uncharacterized protein</fullName>
    </submittedName>
</protein>
<proteinExistence type="predicted"/>
<dbReference type="AlphaFoldDB" id="A0A8S1E076"/>
<gene>
    <name evidence="1" type="ORF">CLODIP_2_CD12665</name>
</gene>
<evidence type="ECO:0000313" key="2">
    <source>
        <dbReference type="Proteomes" id="UP000494165"/>
    </source>
</evidence>
<evidence type="ECO:0000313" key="1">
    <source>
        <dbReference type="EMBL" id="CAB3385585.1"/>
    </source>
</evidence>
<keyword evidence="2" id="KW-1185">Reference proteome</keyword>
<dbReference type="Proteomes" id="UP000494165">
    <property type="component" value="Unassembled WGS sequence"/>
</dbReference>